<proteinExistence type="predicted"/>
<sequence>MFIIRVFQSGMRVRFALLLSLVLPACTPQDRLAAAALNVGSVPVFGRSIPDVAVSLVSGKDCSVVRLEQGKSYCREAEPPPPRPPFCTRSLGTVDCWSNPEMLSGGPPREVADGPRALTPAQEAYRTRHWPNF</sequence>
<dbReference type="Proteomes" id="UP001165679">
    <property type="component" value="Unassembled WGS sequence"/>
</dbReference>
<reference evidence="2" key="1">
    <citation type="submission" date="2022-09" db="EMBL/GenBank/DDBJ databases">
        <title>Rhodovastum sp. nov. RN2-1 isolated from soil in Seongnam, South Korea.</title>
        <authorList>
            <person name="Le N.T."/>
        </authorList>
    </citation>
    <scope>NUCLEOTIDE SEQUENCE</scope>
    <source>
        <strain evidence="2">RN2-1</strain>
    </source>
</reference>
<evidence type="ECO:0000256" key="1">
    <source>
        <dbReference type="SAM" id="SignalP"/>
    </source>
</evidence>
<feature type="signal peptide" evidence="1">
    <location>
        <begin position="1"/>
        <end position="25"/>
    </location>
</feature>
<accession>A0AA41YX98</accession>
<gene>
    <name evidence="2" type="ORF">OL599_20880</name>
</gene>
<name>A0AA41YX98_9PROT</name>
<reference evidence="2" key="2">
    <citation type="submission" date="2022-10" db="EMBL/GenBank/DDBJ databases">
        <authorList>
            <person name="Trinh H.N."/>
        </authorList>
    </citation>
    <scope>NUCLEOTIDE SEQUENCE</scope>
    <source>
        <strain evidence="2">RN2-1</strain>
    </source>
</reference>
<evidence type="ECO:0000313" key="3">
    <source>
        <dbReference type="Proteomes" id="UP001165679"/>
    </source>
</evidence>
<comment type="caution">
    <text evidence="2">The sequence shown here is derived from an EMBL/GenBank/DDBJ whole genome shotgun (WGS) entry which is preliminary data.</text>
</comment>
<dbReference type="EMBL" id="JAPDNT010000028">
    <property type="protein sequence ID" value="MCW3477027.1"/>
    <property type="molecule type" value="Genomic_DNA"/>
</dbReference>
<keyword evidence="3" id="KW-1185">Reference proteome</keyword>
<evidence type="ECO:0000313" key="2">
    <source>
        <dbReference type="EMBL" id="MCW3477027.1"/>
    </source>
</evidence>
<keyword evidence="1" id="KW-0732">Signal</keyword>
<feature type="chain" id="PRO_5041442543" description="Lipoprotein" evidence="1">
    <location>
        <begin position="26"/>
        <end position="133"/>
    </location>
</feature>
<evidence type="ECO:0008006" key="4">
    <source>
        <dbReference type="Google" id="ProtNLM"/>
    </source>
</evidence>
<dbReference type="AlphaFoldDB" id="A0AA41YX98"/>
<organism evidence="2 3">
    <name type="scientific">Limobrevibacterium gyesilva</name>
    <dbReference type="NCBI Taxonomy" id="2991712"/>
    <lineage>
        <taxon>Bacteria</taxon>
        <taxon>Pseudomonadati</taxon>
        <taxon>Pseudomonadota</taxon>
        <taxon>Alphaproteobacteria</taxon>
        <taxon>Acetobacterales</taxon>
        <taxon>Acetobacteraceae</taxon>
        <taxon>Limobrevibacterium</taxon>
    </lineage>
</organism>
<protein>
    <recommendedName>
        <fullName evidence="4">Lipoprotein</fullName>
    </recommendedName>
</protein>